<accession>A0A430KNK2</accession>
<organism evidence="7 8">
    <name type="scientific">Amphritea opalescens</name>
    <dbReference type="NCBI Taxonomy" id="2490544"/>
    <lineage>
        <taxon>Bacteria</taxon>
        <taxon>Pseudomonadati</taxon>
        <taxon>Pseudomonadota</taxon>
        <taxon>Gammaproteobacteria</taxon>
        <taxon>Oceanospirillales</taxon>
        <taxon>Oceanospirillaceae</taxon>
        <taxon>Amphritea</taxon>
    </lineage>
</organism>
<reference evidence="7 8" key="1">
    <citation type="submission" date="2018-11" db="EMBL/GenBank/DDBJ databases">
        <title>The draft genome sequence of Amphritea opalescens ANRC-JH13T.</title>
        <authorList>
            <person name="Fang Z."/>
            <person name="Zhang Y."/>
            <person name="Han X."/>
        </authorList>
    </citation>
    <scope>NUCLEOTIDE SEQUENCE [LARGE SCALE GENOMIC DNA]</scope>
    <source>
        <strain evidence="7 8">ANRC-JH13</strain>
    </source>
</reference>
<evidence type="ECO:0000256" key="2">
    <source>
        <dbReference type="ARBA" id="ARBA00022692"/>
    </source>
</evidence>
<keyword evidence="2 5" id="KW-0812">Transmembrane</keyword>
<dbReference type="InterPro" id="IPR002645">
    <property type="entry name" value="STAS_dom"/>
</dbReference>
<evidence type="ECO:0000313" key="7">
    <source>
        <dbReference type="EMBL" id="RTE65081.1"/>
    </source>
</evidence>
<dbReference type="GO" id="GO:0016020">
    <property type="term" value="C:membrane"/>
    <property type="evidence" value="ECO:0007669"/>
    <property type="project" value="UniProtKB-SubCell"/>
</dbReference>
<dbReference type="Pfam" id="PF00916">
    <property type="entry name" value="Sulfate_transp"/>
    <property type="match status" value="1"/>
</dbReference>
<dbReference type="InterPro" id="IPR036513">
    <property type="entry name" value="STAS_dom_sf"/>
</dbReference>
<evidence type="ECO:0000259" key="6">
    <source>
        <dbReference type="PROSITE" id="PS50801"/>
    </source>
</evidence>
<dbReference type="EMBL" id="RQXW01000013">
    <property type="protein sequence ID" value="RTE65081.1"/>
    <property type="molecule type" value="Genomic_DNA"/>
</dbReference>
<feature type="transmembrane region" description="Helical" evidence="5">
    <location>
        <begin position="281"/>
        <end position="303"/>
    </location>
</feature>
<dbReference type="CDD" id="cd07042">
    <property type="entry name" value="STAS_SulP_like_sulfate_transporter"/>
    <property type="match status" value="1"/>
</dbReference>
<comment type="caution">
    <text evidence="7">The sequence shown here is derived from an EMBL/GenBank/DDBJ whole genome shotgun (WGS) entry which is preliminary data.</text>
</comment>
<dbReference type="OrthoDB" id="9769739at2"/>
<evidence type="ECO:0000256" key="5">
    <source>
        <dbReference type="SAM" id="Phobius"/>
    </source>
</evidence>
<dbReference type="InterPro" id="IPR018045">
    <property type="entry name" value="S04_transporter_CS"/>
</dbReference>
<feature type="transmembrane region" description="Helical" evidence="5">
    <location>
        <begin position="134"/>
        <end position="152"/>
    </location>
</feature>
<feature type="transmembrane region" description="Helical" evidence="5">
    <location>
        <begin position="172"/>
        <end position="198"/>
    </location>
</feature>
<dbReference type="PANTHER" id="PTHR11814">
    <property type="entry name" value="SULFATE TRANSPORTER"/>
    <property type="match status" value="1"/>
</dbReference>
<feature type="transmembrane region" description="Helical" evidence="5">
    <location>
        <begin position="210"/>
        <end position="228"/>
    </location>
</feature>
<evidence type="ECO:0000313" key="8">
    <source>
        <dbReference type="Proteomes" id="UP000283087"/>
    </source>
</evidence>
<dbReference type="Pfam" id="PF01740">
    <property type="entry name" value="STAS"/>
    <property type="match status" value="1"/>
</dbReference>
<dbReference type="PROSITE" id="PS50801">
    <property type="entry name" value="STAS"/>
    <property type="match status" value="1"/>
</dbReference>
<dbReference type="InterPro" id="IPR001902">
    <property type="entry name" value="SLC26A/SulP_fam"/>
</dbReference>
<feature type="transmembrane region" description="Helical" evidence="5">
    <location>
        <begin position="100"/>
        <end position="122"/>
    </location>
</feature>
<dbReference type="SUPFAM" id="SSF52091">
    <property type="entry name" value="SpoIIaa-like"/>
    <property type="match status" value="1"/>
</dbReference>
<sequence>MSHRLHLHSIQPFSALRETFREGYGVADLYRDIMAGITVGIIAIPLSMALAIASGIPPQYGLYTAIIAGILIPITGGSRYSISGPTAAFVVILYPVAQQYGLSGLLIASLMAGIMMIIMALSRLGRLIEYIPEPVTLGFTSGIAVVIATLQMKDFLGLQLEEMPEKYIDKVVALGQALPTFILPEFAIGATTLIVLLLWPRLRIPIPGHLPAVAIGVLLSLVLISTGADIQTIGSRFSYELLDGTVGQGIPPALPEFNWPWLQPGPDGELIDWDFHKLSELIPIAFSIAMLGAIESLLCAVVLDGMSGTRHHSNVELLGQGIGNIITPWFGGITATAAIARSAANYRAGAKSPIAGVIHGLVVLASLLILAPWLAYIPMASMAAMLLMVAWNMSEAPKVVSLLKKAPTSDILVLVTCFSLTVMIDMVVAISFGIILASILFMRDIAQMTRVTDVSDNRKHVPETLPADWGVYKISGPLFFAAADRIFSEILEISKDKRHIVLYMDAVPILDAGGLSSLNHFLDEKFQANTFVIIADLQFQPLKNIAKAGLKPIDQKLVFTPTLAEAVEFASAKVISDNTSQQAAV</sequence>
<proteinExistence type="predicted"/>
<keyword evidence="4 5" id="KW-0472">Membrane</keyword>
<dbReference type="Gene3D" id="3.30.750.24">
    <property type="entry name" value="STAS domain"/>
    <property type="match status" value="1"/>
</dbReference>
<dbReference type="InterPro" id="IPR011547">
    <property type="entry name" value="SLC26A/SulP_dom"/>
</dbReference>
<feature type="domain" description="STAS" evidence="6">
    <location>
        <begin position="471"/>
        <end position="570"/>
    </location>
</feature>
<protein>
    <submittedName>
        <fullName evidence="7">C4-dicarboxylic acid transporter DauA</fullName>
    </submittedName>
</protein>
<dbReference type="GO" id="GO:0008271">
    <property type="term" value="F:secondary active sulfate transmembrane transporter activity"/>
    <property type="evidence" value="ECO:0007669"/>
    <property type="project" value="InterPro"/>
</dbReference>
<feature type="transmembrane region" description="Helical" evidence="5">
    <location>
        <begin position="411"/>
        <end position="441"/>
    </location>
</feature>
<gene>
    <name evidence="7" type="primary">dauA</name>
    <name evidence="7" type="ORF">EH243_13535</name>
</gene>
<dbReference type="NCBIfam" id="NF008660">
    <property type="entry name" value="PRK11660.1"/>
    <property type="match status" value="1"/>
</dbReference>
<feature type="transmembrane region" description="Helical" evidence="5">
    <location>
        <begin position="361"/>
        <end position="391"/>
    </location>
</feature>
<name>A0A430KNK2_9GAMM</name>
<evidence type="ECO:0000256" key="3">
    <source>
        <dbReference type="ARBA" id="ARBA00022989"/>
    </source>
</evidence>
<dbReference type="PROSITE" id="PS01130">
    <property type="entry name" value="SLC26A"/>
    <property type="match status" value="1"/>
</dbReference>
<evidence type="ECO:0000256" key="4">
    <source>
        <dbReference type="ARBA" id="ARBA00023136"/>
    </source>
</evidence>
<dbReference type="AlphaFoldDB" id="A0A430KNK2"/>
<keyword evidence="8" id="KW-1185">Reference proteome</keyword>
<keyword evidence="3 5" id="KW-1133">Transmembrane helix</keyword>
<comment type="subcellular location">
    <subcellularLocation>
        <location evidence="1">Membrane</location>
        <topology evidence="1">Multi-pass membrane protein</topology>
    </subcellularLocation>
</comment>
<dbReference type="NCBIfam" id="TIGR00815">
    <property type="entry name" value="sulP"/>
    <property type="match status" value="1"/>
</dbReference>
<feature type="transmembrane region" description="Helical" evidence="5">
    <location>
        <begin position="33"/>
        <end position="53"/>
    </location>
</feature>
<dbReference type="RefSeq" id="WP_126159211.1">
    <property type="nucleotide sequence ID" value="NZ_RQXW01000013.1"/>
</dbReference>
<evidence type="ECO:0000256" key="1">
    <source>
        <dbReference type="ARBA" id="ARBA00004141"/>
    </source>
</evidence>
<dbReference type="Proteomes" id="UP000283087">
    <property type="component" value="Unassembled WGS sequence"/>
</dbReference>
<feature type="transmembrane region" description="Helical" evidence="5">
    <location>
        <begin position="60"/>
        <end position="80"/>
    </location>
</feature>